<comment type="cofactor">
    <cofactor evidence="1 8">
        <name>heme</name>
        <dbReference type="ChEBI" id="CHEBI:30413"/>
    </cofactor>
</comment>
<dbReference type="PANTHER" id="PTHR24305">
    <property type="entry name" value="CYTOCHROME P450"/>
    <property type="match status" value="1"/>
</dbReference>
<evidence type="ECO:0000313" key="12">
    <source>
        <dbReference type="EMBL" id="KAJ5211257.1"/>
    </source>
</evidence>
<evidence type="ECO:0000256" key="6">
    <source>
        <dbReference type="ARBA" id="ARBA00023004"/>
    </source>
</evidence>
<comment type="similarity">
    <text evidence="2 9">Belongs to the cytochrome P450 family.</text>
</comment>
<dbReference type="GO" id="GO:0004435">
    <property type="term" value="F:phosphatidylinositol-4,5-bisphosphate phospholipase C activity"/>
    <property type="evidence" value="ECO:0007669"/>
    <property type="project" value="InterPro"/>
</dbReference>
<name>A0A9W9N160_9EURO</name>
<dbReference type="OrthoDB" id="1470350at2759"/>
<evidence type="ECO:0000256" key="5">
    <source>
        <dbReference type="ARBA" id="ARBA00023002"/>
    </source>
</evidence>
<dbReference type="CDD" id="cd11058">
    <property type="entry name" value="CYP60B-like"/>
    <property type="match status" value="1"/>
</dbReference>
<dbReference type="GO" id="GO:0004497">
    <property type="term" value="F:monooxygenase activity"/>
    <property type="evidence" value="ECO:0007669"/>
    <property type="project" value="UniProtKB-KW"/>
</dbReference>
<keyword evidence="10" id="KW-0472">Membrane</keyword>
<dbReference type="Proteomes" id="UP001150879">
    <property type="component" value="Unassembled WGS sequence"/>
</dbReference>
<keyword evidence="10" id="KW-1133">Transmembrane helix</keyword>
<dbReference type="GO" id="GO:0043386">
    <property type="term" value="P:mycotoxin biosynthetic process"/>
    <property type="evidence" value="ECO:0007669"/>
    <property type="project" value="UniProtKB-ARBA"/>
</dbReference>
<dbReference type="GO" id="GO:0006629">
    <property type="term" value="P:lipid metabolic process"/>
    <property type="evidence" value="ECO:0007669"/>
    <property type="project" value="InterPro"/>
</dbReference>
<evidence type="ECO:0000256" key="7">
    <source>
        <dbReference type="ARBA" id="ARBA00023033"/>
    </source>
</evidence>
<evidence type="ECO:0000259" key="11">
    <source>
        <dbReference type="PROSITE" id="PS50008"/>
    </source>
</evidence>
<protein>
    <recommendedName>
        <fullName evidence="11">PI-PLC Y-box domain-containing protein</fullName>
    </recommendedName>
</protein>
<dbReference type="Pfam" id="PF00067">
    <property type="entry name" value="p450"/>
    <property type="match status" value="1"/>
</dbReference>
<dbReference type="PROSITE" id="PS00086">
    <property type="entry name" value="CYTOCHROME_P450"/>
    <property type="match status" value="1"/>
</dbReference>
<feature type="transmembrane region" description="Helical" evidence="10">
    <location>
        <begin position="34"/>
        <end position="62"/>
    </location>
</feature>
<evidence type="ECO:0000256" key="8">
    <source>
        <dbReference type="PIRSR" id="PIRSR602401-1"/>
    </source>
</evidence>
<dbReference type="InterPro" id="IPR017972">
    <property type="entry name" value="Cyt_P450_CS"/>
</dbReference>
<dbReference type="GO" id="GO:0016705">
    <property type="term" value="F:oxidoreductase activity, acting on paired donors, with incorporation or reduction of molecular oxygen"/>
    <property type="evidence" value="ECO:0007669"/>
    <property type="project" value="InterPro"/>
</dbReference>
<comment type="caution">
    <text evidence="12">The sequence shown here is derived from an EMBL/GenBank/DDBJ whole genome shotgun (WGS) entry which is preliminary data.</text>
</comment>
<evidence type="ECO:0000256" key="2">
    <source>
        <dbReference type="ARBA" id="ARBA00010617"/>
    </source>
</evidence>
<dbReference type="AlphaFoldDB" id="A0A9W9N160"/>
<keyword evidence="4 8" id="KW-0479">Metal-binding</keyword>
<dbReference type="GO" id="GO:0005506">
    <property type="term" value="F:iron ion binding"/>
    <property type="evidence" value="ECO:0007669"/>
    <property type="project" value="InterPro"/>
</dbReference>
<keyword evidence="5 9" id="KW-0560">Oxidoreductase</keyword>
<dbReference type="PRINTS" id="PR00463">
    <property type="entry name" value="EP450I"/>
</dbReference>
<evidence type="ECO:0000256" key="3">
    <source>
        <dbReference type="ARBA" id="ARBA00022617"/>
    </source>
</evidence>
<proteinExistence type="inferred from homology"/>
<evidence type="ECO:0000256" key="9">
    <source>
        <dbReference type="RuleBase" id="RU000461"/>
    </source>
</evidence>
<dbReference type="InterPro" id="IPR001711">
    <property type="entry name" value="PLipase_C_Pinositol-sp_Y"/>
</dbReference>
<dbReference type="Gene3D" id="1.10.630.10">
    <property type="entry name" value="Cytochrome P450"/>
    <property type="match status" value="1"/>
</dbReference>
<dbReference type="GO" id="GO:0020037">
    <property type="term" value="F:heme binding"/>
    <property type="evidence" value="ECO:0007669"/>
    <property type="project" value="InterPro"/>
</dbReference>
<feature type="binding site" description="axial binding residue" evidence="8">
    <location>
        <position position="470"/>
    </location>
    <ligand>
        <name>heme</name>
        <dbReference type="ChEBI" id="CHEBI:30413"/>
    </ligand>
    <ligandPart>
        <name>Fe</name>
        <dbReference type="ChEBI" id="CHEBI:18248"/>
    </ligandPart>
</feature>
<dbReference type="GO" id="GO:0035556">
    <property type="term" value="P:intracellular signal transduction"/>
    <property type="evidence" value="ECO:0007669"/>
    <property type="project" value="InterPro"/>
</dbReference>
<dbReference type="InterPro" id="IPR050121">
    <property type="entry name" value="Cytochrome_P450_monoxygenase"/>
</dbReference>
<reference evidence="12" key="2">
    <citation type="journal article" date="2023" name="IMA Fungus">
        <title>Comparative genomic study of the Penicillium genus elucidates a diverse pangenome and 15 lateral gene transfer events.</title>
        <authorList>
            <person name="Petersen C."/>
            <person name="Sorensen T."/>
            <person name="Nielsen M.R."/>
            <person name="Sondergaard T.E."/>
            <person name="Sorensen J.L."/>
            <person name="Fitzpatrick D.A."/>
            <person name="Frisvad J.C."/>
            <person name="Nielsen K.L."/>
        </authorList>
    </citation>
    <scope>NUCLEOTIDE SEQUENCE</scope>
    <source>
        <strain evidence="12">IBT 16849</strain>
    </source>
</reference>
<organism evidence="12 13">
    <name type="scientific">Penicillium cf. griseofulvum</name>
    <dbReference type="NCBI Taxonomy" id="2972120"/>
    <lineage>
        <taxon>Eukaryota</taxon>
        <taxon>Fungi</taxon>
        <taxon>Dikarya</taxon>
        <taxon>Ascomycota</taxon>
        <taxon>Pezizomycotina</taxon>
        <taxon>Eurotiomycetes</taxon>
        <taxon>Eurotiomycetidae</taxon>
        <taxon>Eurotiales</taxon>
        <taxon>Aspergillaceae</taxon>
        <taxon>Penicillium</taxon>
    </lineage>
</organism>
<keyword evidence="3 8" id="KW-0349">Heme</keyword>
<gene>
    <name evidence="12" type="ORF">N7472_001396</name>
</gene>
<dbReference type="InterPro" id="IPR036396">
    <property type="entry name" value="Cyt_P450_sf"/>
</dbReference>
<dbReference type="PROSITE" id="PS50008">
    <property type="entry name" value="PIPLC_Y_DOMAIN"/>
    <property type="match status" value="1"/>
</dbReference>
<keyword evidence="10" id="KW-0812">Transmembrane</keyword>
<keyword evidence="6 8" id="KW-0408">Iron</keyword>
<dbReference type="InterPro" id="IPR001128">
    <property type="entry name" value="Cyt_P450"/>
</dbReference>
<evidence type="ECO:0000256" key="4">
    <source>
        <dbReference type="ARBA" id="ARBA00022723"/>
    </source>
</evidence>
<dbReference type="EMBL" id="JAPQKP010000001">
    <property type="protein sequence ID" value="KAJ5211257.1"/>
    <property type="molecule type" value="Genomic_DNA"/>
</dbReference>
<accession>A0A9W9N160</accession>
<dbReference type="InterPro" id="IPR002401">
    <property type="entry name" value="Cyt_P450_E_grp-I"/>
</dbReference>
<dbReference type="PANTHER" id="PTHR24305:SF210">
    <property type="entry name" value="CYTOCHROME P450 MONOOXYGENASE ASQL-RELATED"/>
    <property type="match status" value="1"/>
</dbReference>
<keyword evidence="13" id="KW-1185">Reference proteome</keyword>
<feature type="domain" description="PI-PLC Y-box" evidence="11">
    <location>
        <begin position="399"/>
        <end position="431"/>
    </location>
</feature>
<dbReference type="SUPFAM" id="SSF48264">
    <property type="entry name" value="Cytochrome P450"/>
    <property type="match status" value="1"/>
</dbReference>
<dbReference type="PRINTS" id="PR00385">
    <property type="entry name" value="P450"/>
</dbReference>
<evidence type="ECO:0000256" key="1">
    <source>
        <dbReference type="ARBA" id="ARBA00001971"/>
    </source>
</evidence>
<keyword evidence="7 9" id="KW-0503">Monooxygenase</keyword>
<evidence type="ECO:0000256" key="10">
    <source>
        <dbReference type="SAM" id="Phobius"/>
    </source>
</evidence>
<sequence>MITAKAEDVFLHMEPGLIFSQSPWLTAFIVNLNMLNILACLFAAISLLFSIHLLIALYHLFLNPLRRFPGPKIDALSQLVWSYHLCKADSAKYITELHAKYGEIVRTASNELSFISASAWQEIYGNKSGWDNVYEKNGIAYLQGNEDTTNIFFAPSRQHAPVRRMMAPAFSERAVKKQEPLVQECLDHMMASLRKRNGLELFPREDGVVNMAAWFNFEVFDVLSSLAFGASIGSLESGQYHPWIKVIYGAIKHSTLIQSAHRLKPYHRLLEWLIPQDVGNQYEVHLENCTKTLRARLEKPAPDRHDILSFILDKMSYEELLDNVNILVTAGGDSTATTLTSVVYYITHNPHSYNTLVQEIRDSFENENEITITTVMQLKYLRAVIDESMRVHPSVPVGLPRIVPKGGRFIDGHFVPGGTWVSVTQLTAYRYPKYFKDPEQFIPERWLGDPRFESDNRSVFHPFSIGARNCIGQNLAMSNMSLALARLLWNFDLESQPDNIDPHESKEYGLWEQRPLNIKLTDVRRA</sequence>
<evidence type="ECO:0000313" key="13">
    <source>
        <dbReference type="Proteomes" id="UP001150879"/>
    </source>
</evidence>
<reference evidence="12" key="1">
    <citation type="submission" date="2022-11" db="EMBL/GenBank/DDBJ databases">
        <authorList>
            <person name="Petersen C."/>
        </authorList>
    </citation>
    <scope>NUCLEOTIDE SEQUENCE</scope>
    <source>
        <strain evidence="12">IBT 16849</strain>
    </source>
</reference>